<dbReference type="GO" id="GO:0005524">
    <property type="term" value="F:ATP binding"/>
    <property type="evidence" value="ECO:0007669"/>
    <property type="project" value="UniProtKB-KW"/>
</dbReference>
<dbReference type="PANTHER" id="PTHR47957:SF3">
    <property type="entry name" value="ATP-DEPENDENT HELICASE HRQ1"/>
    <property type="match status" value="1"/>
</dbReference>
<dbReference type="GO" id="GO:0003676">
    <property type="term" value="F:nucleic acid binding"/>
    <property type="evidence" value="ECO:0007669"/>
    <property type="project" value="InterPro"/>
</dbReference>
<evidence type="ECO:0000256" key="1">
    <source>
        <dbReference type="ARBA" id="ARBA00022741"/>
    </source>
</evidence>
<dbReference type="GO" id="GO:0036297">
    <property type="term" value="P:interstrand cross-link repair"/>
    <property type="evidence" value="ECO:0007669"/>
    <property type="project" value="TreeGrafter"/>
</dbReference>
<keyword evidence="1" id="KW-0547">Nucleotide-binding</keyword>
<keyword evidence="2" id="KW-0067">ATP-binding</keyword>
<reference evidence="6 7" key="1">
    <citation type="submission" date="2019-08" db="EMBL/GenBank/DDBJ databases">
        <authorList>
            <person name="Peeters C."/>
        </authorList>
    </citation>
    <scope>NUCLEOTIDE SEQUENCE [LARGE SCALE GENOMIC DNA]</scope>
    <source>
        <strain evidence="6 7">LMG 18089</strain>
    </source>
</reference>
<gene>
    <name evidence="6" type="ORF">PAP18089_00279</name>
</gene>
<dbReference type="PROSITE" id="PS51192">
    <property type="entry name" value="HELICASE_ATP_BIND_1"/>
    <property type="match status" value="1"/>
</dbReference>
<dbReference type="InterPro" id="IPR011545">
    <property type="entry name" value="DEAD/DEAH_box_helicase_dom"/>
</dbReference>
<dbReference type="Gene3D" id="3.40.50.300">
    <property type="entry name" value="P-loop containing nucleotide triphosphate hydrolases"/>
    <property type="match status" value="2"/>
</dbReference>
<feature type="domain" description="Helicase C-terminal" evidence="5">
    <location>
        <begin position="1020"/>
        <end position="1175"/>
    </location>
</feature>
<evidence type="ECO:0000259" key="4">
    <source>
        <dbReference type="PROSITE" id="PS51192"/>
    </source>
</evidence>
<feature type="region of interest" description="Disordered" evidence="3">
    <location>
        <begin position="514"/>
        <end position="541"/>
    </location>
</feature>
<dbReference type="EMBL" id="CABPSX010000001">
    <property type="protein sequence ID" value="VVG69326.1"/>
    <property type="molecule type" value="Genomic_DNA"/>
</dbReference>
<dbReference type="SMART" id="SM00490">
    <property type="entry name" value="HELICc"/>
    <property type="match status" value="1"/>
</dbReference>
<keyword evidence="6" id="KW-0378">Hydrolase</keyword>
<dbReference type="Pfam" id="PF09369">
    <property type="entry name" value="MZB"/>
    <property type="match status" value="1"/>
</dbReference>
<accession>A0A5E5NY65</accession>
<dbReference type="PANTHER" id="PTHR47957">
    <property type="entry name" value="ATP-DEPENDENT HELICASE HRQ1"/>
    <property type="match status" value="1"/>
</dbReference>
<evidence type="ECO:0000256" key="3">
    <source>
        <dbReference type="SAM" id="MobiDB-lite"/>
    </source>
</evidence>
<dbReference type="OrthoDB" id="9815222at2"/>
<protein>
    <submittedName>
        <fullName evidence="6">DEAD/DEAH box helicase</fullName>
    </submittedName>
</protein>
<dbReference type="Proteomes" id="UP000364291">
    <property type="component" value="Unassembled WGS sequence"/>
</dbReference>
<evidence type="ECO:0000313" key="6">
    <source>
        <dbReference type="EMBL" id="VVG69326.1"/>
    </source>
</evidence>
<evidence type="ECO:0000259" key="5">
    <source>
        <dbReference type="PROSITE" id="PS51194"/>
    </source>
</evidence>
<dbReference type="InterPro" id="IPR014001">
    <property type="entry name" value="Helicase_ATP-bd"/>
</dbReference>
<organism evidence="6 7">
    <name type="scientific">Pandoraea apista</name>
    <dbReference type="NCBI Taxonomy" id="93218"/>
    <lineage>
        <taxon>Bacteria</taxon>
        <taxon>Pseudomonadati</taxon>
        <taxon>Pseudomonadota</taxon>
        <taxon>Betaproteobacteria</taxon>
        <taxon>Burkholderiales</taxon>
        <taxon>Burkholderiaceae</taxon>
        <taxon>Pandoraea</taxon>
    </lineage>
</organism>
<name>A0A5E5NY65_9BURK</name>
<dbReference type="InterPro" id="IPR001650">
    <property type="entry name" value="Helicase_C-like"/>
</dbReference>
<dbReference type="InterPro" id="IPR027417">
    <property type="entry name" value="P-loop_NTPase"/>
</dbReference>
<dbReference type="SUPFAM" id="SSF52540">
    <property type="entry name" value="P-loop containing nucleoside triphosphate hydrolases"/>
    <property type="match status" value="1"/>
</dbReference>
<dbReference type="PROSITE" id="PS51194">
    <property type="entry name" value="HELICASE_CTER"/>
    <property type="match status" value="1"/>
</dbReference>
<dbReference type="InterPro" id="IPR018973">
    <property type="entry name" value="MZB"/>
</dbReference>
<evidence type="ECO:0000313" key="7">
    <source>
        <dbReference type="Proteomes" id="UP000364291"/>
    </source>
</evidence>
<evidence type="ECO:0000256" key="2">
    <source>
        <dbReference type="ARBA" id="ARBA00022840"/>
    </source>
</evidence>
<proteinExistence type="predicted"/>
<dbReference type="GO" id="GO:0043138">
    <property type="term" value="F:3'-5' DNA helicase activity"/>
    <property type="evidence" value="ECO:0007669"/>
    <property type="project" value="TreeGrafter"/>
</dbReference>
<dbReference type="Pfam" id="PF00270">
    <property type="entry name" value="DEAD"/>
    <property type="match status" value="1"/>
</dbReference>
<dbReference type="SMART" id="SM00487">
    <property type="entry name" value="DEXDc"/>
    <property type="match status" value="1"/>
</dbReference>
<dbReference type="RefSeq" id="WP_094068072.1">
    <property type="nucleotide sequence ID" value="NZ_CABPSX010000001.1"/>
</dbReference>
<dbReference type="Pfam" id="PF00271">
    <property type="entry name" value="Helicase_C"/>
    <property type="match status" value="1"/>
</dbReference>
<dbReference type="GO" id="GO:0006289">
    <property type="term" value="P:nucleotide-excision repair"/>
    <property type="evidence" value="ECO:0007669"/>
    <property type="project" value="TreeGrafter"/>
</dbReference>
<keyword evidence="6" id="KW-0347">Helicase</keyword>
<feature type="domain" description="Helicase ATP-binding" evidence="4">
    <location>
        <begin position="109"/>
        <end position="307"/>
    </location>
</feature>
<sequence length="2083" mass="232220">MNYFTNLIEQSLSRTREATLSVLGINDENLRRHLGAQMNSEFGSDGCFLAPPVFEHTFGWQEDEATTLNDLRGNLLSASLLDTLHAAAGNYRFAANAHPYVHQLKAWETLLAPTPKSAVITSGTGSGKTECFMVPILEDLVREHAKTGRSLVGVRALFLYPLNALINSQRERLHAWTRPFGSDIRFCLYNGKTVESASEVRKLQHERPNEVLSREELRRQPAPMLMTNATMLEYMLVRQVDAPILELSRQQQSLRWIVLDEAHTYVGSQAAELALLLRRVVQAFGKRPEEIRFIATSATIADSNANERLQQYLASLAGVRPEQVVVLGGSRKVPDVVCTGARDLRSYEAACSVDAGQEISEARFSVLAHHPLASTLRHGIVSKGRPLDLNELVDIAGDSLMGETFAARQQEVLQWLDLMSGTRRAANEPPFIKLRIHLFQRMLHGLWACIDARCSAKPVGLEAWPFGNVYVTQRSRCECHAPVYELAFCDECKTPHLLAEDQAGQLRQRSPYASDEFSLSYESPAEDEPDTDRSSRHSNRPAVEKFVIAQAETQREPYFPLQVDLSTLNVSALPSSNTRELAVAPESQATCSRCETSFTGSPGPLRKAYLGAPFYVANAVPTVLEFCPDPMLEDSEGKSPEELPGRGRKLITFTDSRQGTARMAVRMQQEAERSRLRGLVFEILRNAQAKLDAKPKDIPTVGYEELIEQARRLQAMGMNDMAAQLFQKAEAAKSGVSTNGASELSWSDMVTELATSRDISLSIRDYNKYANPELFEGQEGAIPMARLLLAREYARRPKNQNSTETLGLVRVGYRGLDGITSAPALWLDRKAAALPGETAPGNLTLQDWRDFLKVALDFHVRENTFIRLDPAMQRWMGARFAAKVLMPSKREASESAAFKKWPQFRQGRGHRLVKLLEQGCNLDRSRPEDQDIINHLLEQAWNALVGATILEQFEGGYALNLNTLTFSLPTVAWVCPLTHRMFDTAFRALTPYMPDRFRERDYRCRKVQLPTFSLLSPGGNAEAARVQVRRLVADNPHIQQLRSQNLWTDLCDRTAEGGFYYRTAEHSAQQSSTRLETYEDMFKRGKINVLNCSTTMEMGVDIGGISAVVMNNVPPHPANYLQRAGRAGRRNEARSIAYTLCKADPHNQRAFREPKWPFITAIPAPGITLSSERIVQRHVNAALLGRFLRTLGNTGTDRTKLTLNWFFGGNASACTRFIDWIQGNPEGLNQSIAEITRGTGLAARSLTSLIDNAVASLLPIESRWCSEHHKLVELLACAVDEPYRKALGFELKRHEDEYLLRDLAARAFLPGYGFPTDVVNLNTYNVEDFKERSRQREERSREDNIFTSKEQPTRGLSIAIREYAPGAQIVVDGRVYRSAGIGLHWHSGGARHEAQKFDIAWRCSHCGTAGITENAYSNSNNIRCTRCDHQVPVTERKLILRPSGFVTDFYESTTNDISTQKFIQVAPPRIQLDGEMLALPDSRCGYLHFGHNGSVFYHSSGEHESGYAVCLACGRAESMTNDGEIPSSLRPDTFHRPVGGATGSQRDRTCSSAAVKPNIHLGYHTATDVLELVLKSPTTGEWLGDTQKESIVATTLAVALRDAIADEIGVASTEMGFGTRLDRDTATGKVRTVIQLFDQVSGGAGFVLAALPQVIKLLAQAARKLDCPQECENVCSSCLASRDSRVEQEELDRHAAKRWLNDNEFLRHLELPGQFRNIPGATYCSFSPERFIRERINRGATGIRLMLKGDPREWDLDHPLFRDRVLTWKVRDSLDVCLVVPSVKVLTAENRRSLSFLGKLGVRACQHDASAGAFGVAAIAQVCLSATVQTLFTGDEVAGLPGENWLGTSDSSIWVSTGQVNAFPLTPIDVTGWDSRESGVSVLEVVTELNGPVSSLAARLRGLISEKIPALATLMAHDHATEVSYSDRYLKSPWSLMLVGGLLSIFKSSELRRLEIATLRPQVTQVSNHIKHDWSRAEDMRELMRAWLQTMVSVEPQITMVEKPYDLQHSRVISVSWASGRKTKLILDQGVGYWQPKTAYRDQTYFDFNESLEAQGSRMVEQYKLANMVNGGTWPTFLSIVME</sequence>